<dbReference type="Proteomes" id="UP001596074">
    <property type="component" value="Unassembled WGS sequence"/>
</dbReference>
<proteinExistence type="predicted"/>
<keyword evidence="3" id="KW-1185">Reference proteome</keyword>
<sequence>MNPIIPLYVTLQTFVVDRVERLRRSSDRGAEAIEYAALIIIAAAVIGFVYAAISGINIQQKVADALNSVFNRPQQ</sequence>
<keyword evidence="1" id="KW-0472">Membrane</keyword>
<name>A0ABW0ZT67_9ACTN</name>
<evidence type="ECO:0000313" key="2">
    <source>
        <dbReference type="EMBL" id="MFC5745648.1"/>
    </source>
</evidence>
<evidence type="ECO:0008006" key="4">
    <source>
        <dbReference type="Google" id="ProtNLM"/>
    </source>
</evidence>
<reference evidence="3" key="1">
    <citation type="journal article" date="2019" name="Int. J. Syst. Evol. Microbiol.">
        <title>The Global Catalogue of Microorganisms (GCM) 10K type strain sequencing project: providing services to taxonomists for standard genome sequencing and annotation.</title>
        <authorList>
            <consortium name="The Broad Institute Genomics Platform"/>
            <consortium name="The Broad Institute Genome Sequencing Center for Infectious Disease"/>
            <person name="Wu L."/>
            <person name="Ma J."/>
        </authorList>
    </citation>
    <scope>NUCLEOTIDE SEQUENCE [LARGE SCALE GENOMIC DNA]</scope>
    <source>
        <strain evidence="3">KCTC 42087</strain>
    </source>
</reference>
<keyword evidence="1" id="KW-1133">Transmembrane helix</keyword>
<comment type="caution">
    <text evidence="2">The sequence shown here is derived from an EMBL/GenBank/DDBJ whole genome shotgun (WGS) entry which is preliminary data.</text>
</comment>
<keyword evidence="1" id="KW-0812">Transmembrane</keyword>
<gene>
    <name evidence="2" type="ORF">ACFPZN_08525</name>
</gene>
<dbReference type="EMBL" id="JBHSON010000009">
    <property type="protein sequence ID" value="MFC5745648.1"/>
    <property type="molecule type" value="Genomic_DNA"/>
</dbReference>
<evidence type="ECO:0000313" key="3">
    <source>
        <dbReference type="Proteomes" id="UP001596074"/>
    </source>
</evidence>
<evidence type="ECO:0000256" key="1">
    <source>
        <dbReference type="SAM" id="Phobius"/>
    </source>
</evidence>
<dbReference type="RefSeq" id="WP_378281272.1">
    <property type="nucleotide sequence ID" value="NZ_JBHSON010000009.1"/>
</dbReference>
<accession>A0ABW0ZT67</accession>
<protein>
    <recommendedName>
        <fullName evidence="4">Flp family type IVb pilin</fullName>
    </recommendedName>
</protein>
<organism evidence="2 3">
    <name type="scientific">Actinomadura rugatobispora</name>
    <dbReference type="NCBI Taxonomy" id="1994"/>
    <lineage>
        <taxon>Bacteria</taxon>
        <taxon>Bacillati</taxon>
        <taxon>Actinomycetota</taxon>
        <taxon>Actinomycetes</taxon>
        <taxon>Streptosporangiales</taxon>
        <taxon>Thermomonosporaceae</taxon>
        <taxon>Actinomadura</taxon>
    </lineage>
</organism>
<feature type="transmembrane region" description="Helical" evidence="1">
    <location>
        <begin position="32"/>
        <end position="53"/>
    </location>
</feature>